<keyword evidence="1" id="KW-0472">Membrane</keyword>
<reference evidence="2 3" key="1">
    <citation type="submission" date="2023-07" db="EMBL/GenBank/DDBJ databases">
        <title>Sorghum-associated microbial communities from plants grown in Nebraska, USA.</title>
        <authorList>
            <person name="Schachtman D."/>
        </authorList>
    </citation>
    <scope>NUCLEOTIDE SEQUENCE [LARGE SCALE GENOMIC DNA]</scope>
    <source>
        <strain evidence="2 3">DS1314</strain>
    </source>
</reference>
<proteinExistence type="predicted"/>
<protein>
    <submittedName>
        <fullName evidence="2">Uncharacterized protein</fullName>
    </submittedName>
</protein>
<dbReference type="Proteomes" id="UP001233836">
    <property type="component" value="Unassembled WGS sequence"/>
</dbReference>
<evidence type="ECO:0000313" key="3">
    <source>
        <dbReference type="Proteomes" id="UP001233836"/>
    </source>
</evidence>
<accession>A0ABT9W626</accession>
<dbReference type="EMBL" id="JAUSTI010000001">
    <property type="protein sequence ID" value="MDQ0168698.1"/>
    <property type="molecule type" value="Genomic_DNA"/>
</dbReference>
<gene>
    <name evidence="2" type="ORF">J2T19_000135</name>
</gene>
<name>A0ABT9W626_9BACL</name>
<sequence length="47" mass="5391">MIRPNRLLVAILIVYLLAITAIIAWIYVDYASLVTNIPEVFPHVKPR</sequence>
<feature type="transmembrane region" description="Helical" evidence="1">
    <location>
        <begin position="7"/>
        <end position="28"/>
    </location>
</feature>
<keyword evidence="1" id="KW-0812">Transmembrane</keyword>
<keyword evidence="3" id="KW-1185">Reference proteome</keyword>
<organism evidence="2 3">
    <name type="scientific">Paenibacillus tundrae</name>
    <dbReference type="NCBI Taxonomy" id="528187"/>
    <lineage>
        <taxon>Bacteria</taxon>
        <taxon>Bacillati</taxon>
        <taxon>Bacillota</taxon>
        <taxon>Bacilli</taxon>
        <taxon>Bacillales</taxon>
        <taxon>Paenibacillaceae</taxon>
        <taxon>Paenibacillus</taxon>
    </lineage>
</organism>
<comment type="caution">
    <text evidence="2">The sequence shown here is derived from an EMBL/GenBank/DDBJ whole genome shotgun (WGS) entry which is preliminary data.</text>
</comment>
<keyword evidence="1" id="KW-1133">Transmembrane helix</keyword>
<evidence type="ECO:0000256" key="1">
    <source>
        <dbReference type="SAM" id="Phobius"/>
    </source>
</evidence>
<evidence type="ECO:0000313" key="2">
    <source>
        <dbReference type="EMBL" id="MDQ0168698.1"/>
    </source>
</evidence>